<reference evidence="3 4" key="1">
    <citation type="submission" date="2019-09" db="EMBL/GenBank/DDBJ databases">
        <title>Bird 10,000 Genomes (B10K) Project - Family phase.</title>
        <authorList>
            <person name="Zhang G."/>
        </authorList>
    </citation>
    <scope>NUCLEOTIDE SEQUENCE [LARGE SCALE GENOMIC DNA]</scope>
    <source>
        <strain evidence="3">B10K-DU-002-30</strain>
        <tissue evidence="3">Muscle</tissue>
    </source>
</reference>
<proteinExistence type="predicted"/>
<protein>
    <submittedName>
        <fullName evidence="3">FCRL2 protein</fullName>
    </submittedName>
</protein>
<dbReference type="SMART" id="SM00409">
    <property type="entry name" value="IG"/>
    <property type="match status" value="1"/>
</dbReference>
<dbReference type="InterPro" id="IPR013151">
    <property type="entry name" value="Immunoglobulin_dom"/>
</dbReference>
<dbReference type="InterPro" id="IPR003599">
    <property type="entry name" value="Ig_sub"/>
</dbReference>
<accession>A0A7L1R0N4</accession>
<feature type="domain" description="Ig-like" evidence="2">
    <location>
        <begin position="1"/>
        <end position="81"/>
    </location>
</feature>
<dbReference type="Pfam" id="PF00047">
    <property type="entry name" value="ig"/>
    <property type="match status" value="1"/>
</dbReference>
<keyword evidence="1" id="KW-0393">Immunoglobulin domain</keyword>
<dbReference type="PROSITE" id="PS50835">
    <property type="entry name" value="IG_LIKE"/>
    <property type="match status" value="1"/>
</dbReference>
<dbReference type="AlphaFoldDB" id="A0A7L1R0N4"/>
<dbReference type="EMBL" id="VXBR01009623">
    <property type="protein sequence ID" value="NXO29746.1"/>
    <property type="molecule type" value="Genomic_DNA"/>
</dbReference>
<organism evidence="3 4">
    <name type="scientific">Cisticola juncidis</name>
    <dbReference type="NCBI Taxonomy" id="52622"/>
    <lineage>
        <taxon>Eukaryota</taxon>
        <taxon>Metazoa</taxon>
        <taxon>Chordata</taxon>
        <taxon>Craniata</taxon>
        <taxon>Vertebrata</taxon>
        <taxon>Euteleostomi</taxon>
        <taxon>Archelosauria</taxon>
        <taxon>Archosauria</taxon>
        <taxon>Dinosauria</taxon>
        <taxon>Saurischia</taxon>
        <taxon>Theropoda</taxon>
        <taxon>Coelurosauria</taxon>
        <taxon>Aves</taxon>
        <taxon>Neognathae</taxon>
        <taxon>Neoaves</taxon>
        <taxon>Telluraves</taxon>
        <taxon>Australaves</taxon>
        <taxon>Passeriformes</taxon>
        <taxon>Sylvioidea</taxon>
        <taxon>Cisticolidae</taxon>
        <taxon>Cisticola</taxon>
    </lineage>
</organism>
<keyword evidence="4" id="KW-1185">Reference proteome</keyword>
<evidence type="ECO:0000256" key="1">
    <source>
        <dbReference type="ARBA" id="ARBA00023319"/>
    </source>
</evidence>
<comment type="caution">
    <text evidence="3">The sequence shown here is derived from an EMBL/GenBank/DDBJ whole genome shotgun (WGS) entry which is preliminary data.</text>
</comment>
<dbReference type="InterPro" id="IPR013783">
    <property type="entry name" value="Ig-like_fold"/>
</dbReference>
<dbReference type="Gene3D" id="2.60.40.10">
    <property type="entry name" value="Immunoglobulins"/>
    <property type="match status" value="1"/>
</dbReference>
<dbReference type="Proteomes" id="UP000546986">
    <property type="component" value="Unassembled WGS sequence"/>
</dbReference>
<evidence type="ECO:0000259" key="2">
    <source>
        <dbReference type="PROSITE" id="PS50835"/>
    </source>
</evidence>
<dbReference type="InterPro" id="IPR036179">
    <property type="entry name" value="Ig-like_dom_sf"/>
</dbReference>
<feature type="non-terminal residue" evidence="3">
    <location>
        <position position="95"/>
    </location>
</feature>
<evidence type="ECO:0000313" key="3">
    <source>
        <dbReference type="EMBL" id="NXO29746.1"/>
    </source>
</evidence>
<dbReference type="CDD" id="cd00096">
    <property type="entry name" value="Ig"/>
    <property type="match status" value="1"/>
</dbReference>
<feature type="non-terminal residue" evidence="3">
    <location>
        <position position="1"/>
    </location>
</feature>
<sequence>SLSAQPPRGQVALGDCLVLSCAVATGKGLLSFTWHRDGSGTLLGTGSHLELQHVGDNDSIHYHCQVSDVDSVAESVFLNVTVLGKRDTPVGGDPT</sequence>
<dbReference type="SUPFAM" id="SSF48726">
    <property type="entry name" value="Immunoglobulin"/>
    <property type="match status" value="1"/>
</dbReference>
<evidence type="ECO:0000313" key="4">
    <source>
        <dbReference type="Proteomes" id="UP000546986"/>
    </source>
</evidence>
<name>A0A7L1R0N4_9PASS</name>
<dbReference type="InterPro" id="IPR007110">
    <property type="entry name" value="Ig-like_dom"/>
</dbReference>
<gene>
    <name evidence="3" type="primary">Fcrl2_1</name>
    <name evidence="3" type="ORF">CISJUN_R14838</name>
</gene>